<accession>A0A0G4JWH0</accession>
<sequence length="98" mass="11758">MIKGIVPRYVRQNEKKQNEQMLTFAELWKDWLTFRAETKPISDRTLSDYKGAYYRHFEKVLGRVRVCDQSRAMIYEHLRCVRQNSFQSNPLKTTLGQN</sequence>
<protein>
    <recommendedName>
        <fullName evidence="4">Integrase SAM-like N-terminal domain-containing protein</fullName>
    </recommendedName>
</protein>
<dbReference type="SUPFAM" id="SSF56349">
    <property type="entry name" value="DNA breaking-rejoining enzymes"/>
    <property type="match status" value="1"/>
</dbReference>
<name>A0A0G4JWH0_9GAMM</name>
<keyword evidence="1" id="KW-0238">DNA-binding</keyword>
<dbReference type="AlphaFoldDB" id="A0A0G4JWH0"/>
<dbReference type="Gene3D" id="1.10.150.130">
    <property type="match status" value="1"/>
</dbReference>
<organism evidence="2 3">
    <name type="scientific">Brenneria goodwinii</name>
    <dbReference type="NCBI Taxonomy" id="1109412"/>
    <lineage>
        <taxon>Bacteria</taxon>
        <taxon>Pseudomonadati</taxon>
        <taxon>Pseudomonadota</taxon>
        <taxon>Gammaproteobacteria</taxon>
        <taxon>Enterobacterales</taxon>
        <taxon>Pectobacteriaceae</taxon>
        <taxon>Brenneria</taxon>
    </lineage>
</organism>
<evidence type="ECO:0008006" key="4">
    <source>
        <dbReference type="Google" id="ProtNLM"/>
    </source>
</evidence>
<dbReference type="EMBL" id="CGIG01000001">
    <property type="protein sequence ID" value="CPR17596.1"/>
    <property type="molecule type" value="Genomic_DNA"/>
</dbReference>
<dbReference type="Proteomes" id="UP000044377">
    <property type="component" value="Unassembled WGS sequence"/>
</dbReference>
<dbReference type="GO" id="GO:0003677">
    <property type="term" value="F:DNA binding"/>
    <property type="evidence" value="ECO:0007669"/>
    <property type="project" value="UniProtKB-KW"/>
</dbReference>
<evidence type="ECO:0000313" key="2">
    <source>
        <dbReference type="EMBL" id="CPR17596.1"/>
    </source>
</evidence>
<dbReference type="InterPro" id="IPR010998">
    <property type="entry name" value="Integrase_recombinase_N"/>
</dbReference>
<proteinExistence type="predicted"/>
<reference evidence="3" key="1">
    <citation type="submission" date="2015-01" db="EMBL/GenBank/DDBJ databases">
        <authorList>
            <person name="Paterson Steve"/>
        </authorList>
    </citation>
    <scope>NUCLEOTIDE SEQUENCE [LARGE SCALE GENOMIC DNA]</scope>
    <source>
        <strain evidence="3">OBR1</strain>
    </source>
</reference>
<evidence type="ECO:0000256" key="1">
    <source>
        <dbReference type="ARBA" id="ARBA00023125"/>
    </source>
</evidence>
<dbReference type="InterPro" id="IPR011010">
    <property type="entry name" value="DNA_brk_join_enz"/>
</dbReference>
<gene>
    <name evidence="2" type="ORF">BN1221_02731c</name>
</gene>
<keyword evidence="3" id="KW-1185">Reference proteome</keyword>
<evidence type="ECO:0000313" key="3">
    <source>
        <dbReference type="Proteomes" id="UP000044377"/>
    </source>
</evidence>